<proteinExistence type="inferred from homology"/>
<dbReference type="UniPathway" id="UPA00193"/>
<dbReference type="Pfam" id="PF02219">
    <property type="entry name" value="MTHFR"/>
    <property type="match status" value="1"/>
</dbReference>
<comment type="catalytic activity">
    <reaction evidence="11">
        <text>(6S)-5-methyl-5,6,7,8-tetrahydrofolate + NAD(+) = (6R)-5,10-methylene-5,6,7,8-tetrahydrofolate + NADH + H(+)</text>
        <dbReference type="Rhea" id="RHEA:19821"/>
        <dbReference type="ChEBI" id="CHEBI:15378"/>
        <dbReference type="ChEBI" id="CHEBI:15636"/>
        <dbReference type="ChEBI" id="CHEBI:18608"/>
        <dbReference type="ChEBI" id="CHEBI:57540"/>
        <dbReference type="ChEBI" id="CHEBI:57945"/>
        <dbReference type="EC" id="1.5.1.54"/>
    </reaction>
    <physiologicalReaction direction="right-to-left" evidence="11">
        <dbReference type="Rhea" id="RHEA:19823"/>
    </physiologicalReaction>
</comment>
<evidence type="ECO:0000256" key="10">
    <source>
        <dbReference type="ARBA" id="ARBA00034478"/>
    </source>
</evidence>
<evidence type="ECO:0000256" key="9">
    <source>
        <dbReference type="ARBA" id="ARBA00023167"/>
    </source>
</evidence>
<dbReference type="GO" id="GO:0035999">
    <property type="term" value="P:tetrahydrofolate interconversion"/>
    <property type="evidence" value="ECO:0007669"/>
    <property type="project" value="UniProtKB-UniPathway"/>
</dbReference>
<organism evidence="13 14">
    <name type="scientific">Nocardioides mesophilus</name>
    <dbReference type="NCBI Taxonomy" id="433659"/>
    <lineage>
        <taxon>Bacteria</taxon>
        <taxon>Bacillati</taxon>
        <taxon>Actinomycetota</taxon>
        <taxon>Actinomycetes</taxon>
        <taxon>Propionibacteriales</taxon>
        <taxon>Nocardioidaceae</taxon>
        <taxon>Nocardioides</taxon>
    </lineage>
</organism>
<dbReference type="PANTHER" id="PTHR45754">
    <property type="entry name" value="METHYLENETETRAHYDROFOLATE REDUCTASE"/>
    <property type="match status" value="1"/>
</dbReference>
<comment type="similarity">
    <text evidence="3 12">Belongs to the methylenetetrahydrofolate reductase family.</text>
</comment>
<name>A0A7G9RBY9_9ACTN</name>
<evidence type="ECO:0000313" key="13">
    <source>
        <dbReference type="EMBL" id="QNN53114.1"/>
    </source>
</evidence>
<dbReference type="PANTHER" id="PTHR45754:SF3">
    <property type="entry name" value="METHYLENETETRAHYDROFOLATE REDUCTASE (NADPH)"/>
    <property type="match status" value="1"/>
</dbReference>
<gene>
    <name evidence="13" type="primary">metF</name>
    <name evidence="13" type="ORF">H9L09_01020</name>
</gene>
<sequence length="307" mass="32719">MALGLPSRMPGGAQTVRDLIAAGERSFSFEFFPPKDTEGERQLWRALRELEALNPTFVSVTYGAGGTTRDRTVDITERIAHDTSMTPLAHLTCVGHSRDTLRSVIGSYAGAGVRNVLALRGDPPAGPTAPFEPHPEGLHYAVELVEMLKSLGDFCVGVAAFPEAHPSAESLEADARVLVAKARAGADFAITQLFFRPEDYFRLVDRVSALGVDIPIIPGIMPITNLAQITRMAELSGAALPAEIVERVGRFEGDPVAVRAEGIALATELCDTLLAGGAPGLHFYTLNRSKATRQIYAGLRTTVAAGA</sequence>
<dbReference type="KEGG" id="nmes:H9L09_01020"/>
<comment type="cofactor">
    <cofactor evidence="1 12">
        <name>FAD</name>
        <dbReference type="ChEBI" id="CHEBI:57692"/>
    </cofactor>
</comment>
<keyword evidence="14" id="KW-1185">Reference proteome</keyword>
<dbReference type="EC" id="1.5.1.54" evidence="12"/>
<dbReference type="InterPro" id="IPR003171">
    <property type="entry name" value="Mehydrof_redctse-like"/>
</dbReference>
<dbReference type="Gene3D" id="3.20.20.220">
    <property type="match status" value="1"/>
</dbReference>
<dbReference type="EMBL" id="CP060713">
    <property type="protein sequence ID" value="QNN53114.1"/>
    <property type="molecule type" value="Genomic_DNA"/>
</dbReference>
<protein>
    <recommendedName>
        <fullName evidence="12">Methylenetetrahydrofolate reductase</fullName>
        <ecNumber evidence="12">1.5.1.54</ecNumber>
    </recommendedName>
</protein>
<dbReference type="SUPFAM" id="SSF51730">
    <property type="entry name" value="FAD-linked oxidoreductase"/>
    <property type="match status" value="1"/>
</dbReference>
<evidence type="ECO:0000256" key="2">
    <source>
        <dbReference type="ARBA" id="ARBA00004777"/>
    </source>
</evidence>
<comment type="pathway">
    <text evidence="2 12">One-carbon metabolism; tetrahydrofolate interconversion.</text>
</comment>
<keyword evidence="7 12" id="KW-0560">Oxidoreductase</keyword>
<evidence type="ECO:0000256" key="5">
    <source>
        <dbReference type="ARBA" id="ARBA00022630"/>
    </source>
</evidence>
<comment type="pathway">
    <text evidence="10">Amino-acid biosynthesis; L-methionine biosynthesis via de novo pathway.</text>
</comment>
<evidence type="ECO:0000256" key="3">
    <source>
        <dbReference type="ARBA" id="ARBA00006743"/>
    </source>
</evidence>
<dbReference type="Proteomes" id="UP000515947">
    <property type="component" value="Chromosome"/>
</dbReference>
<keyword evidence="5 12" id="KW-0285">Flavoprotein</keyword>
<evidence type="ECO:0000313" key="14">
    <source>
        <dbReference type="Proteomes" id="UP000515947"/>
    </source>
</evidence>
<evidence type="ECO:0000256" key="11">
    <source>
        <dbReference type="ARBA" id="ARBA00048628"/>
    </source>
</evidence>
<dbReference type="AlphaFoldDB" id="A0A7G9RBY9"/>
<evidence type="ECO:0000256" key="7">
    <source>
        <dbReference type="ARBA" id="ARBA00023002"/>
    </source>
</evidence>
<dbReference type="GO" id="GO:0071949">
    <property type="term" value="F:FAD binding"/>
    <property type="evidence" value="ECO:0007669"/>
    <property type="project" value="TreeGrafter"/>
</dbReference>
<keyword evidence="4" id="KW-0028">Amino-acid biosynthesis</keyword>
<keyword evidence="6 12" id="KW-0274">FAD</keyword>
<evidence type="ECO:0000256" key="8">
    <source>
        <dbReference type="ARBA" id="ARBA00023027"/>
    </source>
</evidence>
<dbReference type="NCBIfam" id="TIGR00676">
    <property type="entry name" value="fadh2"/>
    <property type="match status" value="1"/>
</dbReference>
<dbReference type="GO" id="GO:0106312">
    <property type="term" value="F:methylenetetrahydrofolate reductase (NADH) activity"/>
    <property type="evidence" value="ECO:0007669"/>
    <property type="project" value="UniProtKB-EC"/>
</dbReference>
<evidence type="ECO:0000256" key="4">
    <source>
        <dbReference type="ARBA" id="ARBA00022605"/>
    </source>
</evidence>
<evidence type="ECO:0000256" key="12">
    <source>
        <dbReference type="RuleBase" id="RU003862"/>
    </source>
</evidence>
<dbReference type="GO" id="GO:0005829">
    <property type="term" value="C:cytosol"/>
    <property type="evidence" value="ECO:0007669"/>
    <property type="project" value="InterPro"/>
</dbReference>
<evidence type="ECO:0000256" key="1">
    <source>
        <dbReference type="ARBA" id="ARBA00001974"/>
    </source>
</evidence>
<dbReference type="InterPro" id="IPR004620">
    <property type="entry name" value="MTHF_reductase_bac"/>
</dbReference>
<dbReference type="GO" id="GO:0009086">
    <property type="term" value="P:methionine biosynthetic process"/>
    <property type="evidence" value="ECO:0007669"/>
    <property type="project" value="UniProtKB-KW"/>
</dbReference>
<dbReference type="RefSeq" id="WP_187578956.1">
    <property type="nucleotide sequence ID" value="NZ_CP060713.1"/>
</dbReference>
<dbReference type="CDD" id="cd00537">
    <property type="entry name" value="MTHFR"/>
    <property type="match status" value="1"/>
</dbReference>
<accession>A0A7G9RBY9</accession>
<keyword evidence="9" id="KW-0486">Methionine biosynthesis</keyword>
<dbReference type="InterPro" id="IPR029041">
    <property type="entry name" value="FAD-linked_oxidoreductase-like"/>
</dbReference>
<evidence type="ECO:0000256" key="6">
    <source>
        <dbReference type="ARBA" id="ARBA00022827"/>
    </source>
</evidence>
<keyword evidence="8" id="KW-0520">NAD</keyword>
<reference evidence="13 14" key="1">
    <citation type="submission" date="2020-08" db="EMBL/GenBank/DDBJ databases">
        <title>Genome sequence of Nocardioides mesophilus KACC 16243T.</title>
        <authorList>
            <person name="Hyun D.-W."/>
            <person name="Bae J.-W."/>
        </authorList>
    </citation>
    <scope>NUCLEOTIDE SEQUENCE [LARGE SCALE GENOMIC DNA]</scope>
    <source>
        <strain evidence="13 14">KACC 16243</strain>
    </source>
</reference>